<evidence type="ECO:0000313" key="2">
    <source>
        <dbReference type="Ensembl" id="ENSCCNP00000002757.1"/>
    </source>
</evidence>
<organism evidence="2">
    <name type="scientific">Castor canadensis</name>
    <name type="common">American beaver</name>
    <dbReference type="NCBI Taxonomy" id="51338"/>
    <lineage>
        <taxon>Eukaryota</taxon>
        <taxon>Metazoa</taxon>
        <taxon>Chordata</taxon>
        <taxon>Craniata</taxon>
        <taxon>Vertebrata</taxon>
        <taxon>Euteleostomi</taxon>
        <taxon>Mammalia</taxon>
        <taxon>Eutheria</taxon>
        <taxon>Euarchontoglires</taxon>
        <taxon>Glires</taxon>
        <taxon>Rodentia</taxon>
        <taxon>Castorimorpha</taxon>
        <taxon>Castoridae</taxon>
        <taxon>Castor</taxon>
    </lineage>
</organism>
<feature type="region of interest" description="Disordered" evidence="1">
    <location>
        <begin position="1"/>
        <end position="32"/>
    </location>
</feature>
<protein>
    <submittedName>
        <fullName evidence="2">Uncharacterized protein</fullName>
    </submittedName>
</protein>
<feature type="compositionally biased region" description="Basic and acidic residues" evidence="1">
    <location>
        <begin position="1"/>
        <end position="23"/>
    </location>
</feature>
<proteinExistence type="predicted"/>
<sequence length="114" mass="12522">MAHEGSRQARDRGMTRSKAEKTRPPTVPVPQVDIVPGRLNEAEWIALTALEEGEDVVGDILADLLTRVLDSAFKVYLTQQVGLDPSLPEPSPPRPLLARLRPALASAVYSIYHQ</sequence>
<dbReference type="InterPro" id="IPR028042">
    <property type="entry name" value="DUF4639"/>
</dbReference>
<accession>A0A8C0ZM98</accession>
<dbReference type="PANTHER" id="PTHR34438:SF1">
    <property type="entry name" value="CHROMOSOME 2 OPEN READING FRAME 81"/>
    <property type="match status" value="1"/>
</dbReference>
<dbReference type="AlphaFoldDB" id="A0A8C0ZM98"/>
<name>A0A8C0ZM98_CASCN</name>
<dbReference type="PANTHER" id="PTHR34438">
    <property type="entry name" value="SI:DKEY-97L20.6"/>
    <property type="match status" value="1"/>
</dbReference>
<reference evidence="2" key="1">
    <citation type="submission" date="2023-09" db="UniProtKB">
        <authorList>
            <consortium name="Ensembl"/>
        </authorList>
    </citation>
    <scope>IDENTIFICATION</scope>
</reference>
<evidence type="ECO:0000256" key="1">
    <source>
        <dbReference type="SAM" id="MobiDB-lite"/>
    </source>
</evidence>
<dbReference type="Ensembl" id="ENSCCNT00000003661.1">
    <property type="protein sequence ID" value="ENSCCNP00000002757.1"/>
    <property type="gene ID" value="ENSCCNG00000003015.1"/>
</dbReference>
<dbReference type="Pfam" id="PF15479">
    <property type="entry name" value="DUF4639"/>
    <property type="match status" value="1"/>
</dbReference>